<gene>
    <name evidence="2" type="ORF">D1Y85_17410</name>
</gene>
<evidence type="ECO:0000313" key="3">
    <source>
        <dbReference type="Proteomes" id="UP000272778"/>
    </source>
</evidence>
<evidence type="ECO:0000256" key="1">
    <source>
        <dbReference type="SAM" id="MobiDB-lite"/>
    </source>
</evidence>
<feature type="compositionally biased region" description="Low complexity" evidence="1">
    <location>
        <begin position="8"/>
        <end position="19"/>
    </location>
</feature>
<name>A0A3N6MLT9_9BURK</name>
<dbReference type="Proteomes" id="UP000272778">
    <property type="component" value="Unassembled WGS sequence"/>
</dbReference>
<dbReference type="OrthoDB" id="9104345at2"/>
<dbReference type="EMBL" id="RQIS01000012">
    <property type="protein sequence ID" value="RQH04669.1"/>
    <property type="molecule type" value="Genomic_DNA"/>
</dbReference>
<dbReference type="AlphaFoldDB" id="A0A3N6MLT9"/>
<sequence>MTSPIGRSTSALPSSLTSPIGNRYDKYPGAESDGGDTTPHRESTLPATPLGPIGHHINTTA</sequence>
<comment type="caution">
    <text evidence="2">The sequence shown here is derived from an EMBL/GenBank/DDBJ whole genome shotgun (WGS) entry which is preliminary data.</text>
</comment>
<accession>A0A3N6MLT9</accession>
<dbReference type="RefSeq" id="WP_124152322.1">
    <property type="nucleotide sequence ID" value="NZ_RQIS01000012.1"/>
</dbReference>
<reference evidence="2 3" key="1">
    <citation type="submission" date="2018-11" db="EMBL/GenBank/DDBJ databases">
        <title>Paraburkholderia sp. DHOA04, isolated from soil.</title>
        <authorList>
            <person name="Gao Z.-H."/>
            <person name="Qiu L.-H."/>
            <person name="Fu J.-C."/>
        </authorList>
    </citation>
    <scope>NUCLEOTIDE SEQUENCE [LARGE SCALE GENOMIC DNA]</scope>
    <source>
        <strain evidence="2 3">DHOA04</strain>
    </source>
</reference>
<keyword evidence="3" id="KW-1185">Reference proteome</keyword>
<feature type="region of interest" description="Disordered" evidence="1">
    <location>
        <begin position="1"/>
        <end position="61"/>
    </location>
</feature>
<evidence type="ECO:0000313" key="2">
    <source>
        <dbReference type="EMBL" id="RQH04669.1"/>
    </source>
</evidence>
<proteinExistence type="predicted"/>
<organism evidence="2 3">
    <name type="scientific">Paraburkholderia dinghuensis</name>
    <dbReference type="NCBI Taxonomy" id="2305225"/>
    <lineage>
        <taxon>Bacteria</taxon>
        <taxon>Pseudomonadati</taxon>
        <taxon>Pseudomonadota</taxon>
        <taxon>Betaproteobacteria</taxon>
        <taxon>Burkholderiales</taxon>
        <taxon>Burkholderiaceae</taxon>
        <taxon>Paraburkholderia</taxon>
    </lineage>
</organism>
<protein>
    <submittedName>
        <fullName evidence="2">Uncharacterized protein</fullName>
    </submittedName>
</protein>